<evidence type="ECO:0000313" key="2">
    <source>
        <dbReference type="Proteomes" id="UP000814140"/>
    </source>
</evidence>
<reference evidence="1" key="2">
    <citation type="journal article" date="2022" name="New Phytol.">
        <title>Evolutionary transition to the ectomycorrhizal habit in the genomes of a hyperdiverse lineage of mushroom-forming fungi.</title>
        <authorList>
            <person name="Looney B."/>
            <person name="Miyauchi S."/>
            <person name="Morin E."/>
            <person name="Drula E."/>
            <person name="Courty P.E."/>
            <person name="Kohler A."/>
            <person name="Kuo A."/>
            <person name="LaButti K."/>
            <person name="Pangilinan J."/>
            <person name="Lipzen A."/>
            <person name="Riley R."/>
            <person name="Andreopoulos W."/>
            <person name="He G."/>
            <person name="Johnson J."/>
            <person name="Nolan M."/>
            <person name="Tritt A."/>
            <person name="Barry K.W."/>
            <person name="Grigoriev I.V."/>
            <person name="Nagy L.G."/>
            <person name="Hibbett D."/>
            <person name="Henrissat B."/>
            <person name="Matheny P.B."/>
            <person name="Labbe J."/>
            <person name="Martin F.M."/>
        </authorList>
    </citation>
    <scope>NUCLEOTIDE SEQUENCE</scope>
    <source>
        <strain evidence="1">HHB10654</strain>
    </source>
</reference>
<proteinExistence type="predicted"/>
<name>A0ACB8TFX7_9AGAM</name>
<comment type="caution">
    <text evidence="1">The sequence shown here is derived from an EMBL/GenBank/DDBJ whole genome shotgun (WGS) entry which is preliminary data.</text>
</comment>
<evidence type="ECO:0000313" key="1">
    <source>
        <dbReference type="EMBL" id="KAI0067337.1"/>
    </source>
</evidence>
<protein>
    <submittedName>
        <fullName evidence="1">Uncharacterized protein</fullName>
    </submittedName>
</protein>
<keyword evidence="2" id="KW-1185">Reference proteome</keyword>
<gene>
    <name evidence="1" type="ORF">BV25DRAFT_1819657</name>
</gene>
<accession>A0ACB8TFX7</accession>
<dbReference type="EMBL" id="MU277190">
    <property type="protein sequence ID" value="KAI0067337.1"/>
    <property type="molecule type" value="Genomic_DNA"/>
</dbReference>
<dbReference type="Proteomes" id="UP000814140">
    <property type="component" value="Unassembled WGS sequence"/>
</dbReference>
<organism evidence="1 2">
    <name type="scientific">Artomyces pyxidatus</name>
    <dbReference type="NCBI Taxonomy" id="48021"/>
    <lineage>
        <taxon>Eukaryota</taxon>
        <taxon>Fungi</taxon>
        <taxon>Dikarya</taxon>
        <taxon>Basidiomycota</taxon>
        <taxon>Agaricomycotina</taxon>
        <taxon>Agaricomycetes</taxon>
        <taxon>Russulales</taxon>
        <taxon>Auriscalpiaceae</taxon>
        <taxon>Artomyces</taxon>
    </lineage>
</organism>
<reference evidence="1" key="1">
    <citation type="submission" date="2021-03" db="EMBL/GenBank/DDBJ databases">
        <authorList>
            <consortium name="DOE Joint Genome Institute"/>
            <person name="Ahrendt S."/>
            <person name="Looney B.P."/>
            <person name="Miyauchi S."/>
            <person name="Morin E."/>
            <person name="Drula E."/>
            <person name="Courty P.E."/>
            <person name="Chicoki N."/>
            <person name="Fauchery L."/>
            <person name="Kohler A."/>
            <person name="Kuo A."/>
            <person name="Labutti K."/>
            <person name="Pangilinan J."/>
            <person name="Lipzen A."/>
            <person name="Riley R."/>
            <person name="Andreopoulos W."/>
            <person name="He G."/>
            <person name="Johnson J."/>
            <person name="Barry K.W."/>
            <person name="Grigoriev I.V."/>
            <person name="Nagy L."/>
            <person name="Hibbett D."/>
            <person name="Henrissat B."/>
            <person name="Matheny P.B."/>
            <person name="Labbe J."/>
            <person name="Martin F."/>
        </authorList>
    </citation>
    <scope>NUCLEOTIDE SEQUENCE</scope>
    <source>
        <strain evidence="1">HHB10654</strain>
    </source>
</reference>
<sequence>MPPTPKLEKPSAFGEPSEPADICPQDQPRAQLTRPQEENPQAVVKTPAAQDNKHTAKEEASSNQKSDKGRSKL</sequence>